<proteinExistence type="predicted"/>
<dbReference type="InterPro" id="IPR050807">
    <property type="entry name" value="TransReg_Diox_bact_type"/>
</dbReference>
<sequence length="148" mass="16201">MRQTTFDTSSHRAAAVVDNSGAGGPHPIDVHVGVQIRMRRKELRITQEQLAERLGLTFQQIQKYERASNRVSASKLWAIASALTVPIGYFYQGAEDPDSNGLPAAADFMLMPEGLELAATFPKIKARKIRRQILELVGVLGDEARAAG</sequence>
<dbReference type="CDD" id="cd00093">
    <property type="entry name" value="HTH_XRE"/>
    <property type="match status" value="1"/>
</dbReference>
<dbReference type="GO" id="GO:0003700">
    <property type="term" value="F:DNA-binding transcription factor activity"/>
    <property type="evidence" value="ECO:0007669"/>
    <property type="project" value="TreeGrafter"/>
</dbReference>
<dbReference type="Proteomes" id="UP000249842">
    <property type="component" value="Unassembled WGS sequence"/>
</dbReference>
<protein>
    <submittedName>
        <fullName evidence="3">Transcriptional regulator</fullName>
    </submittedName>
</protein>
<evidence type="ECO:0000256" key="1">
    <source>
        <dbReference type="ARBA" id="ARBA00023125"/>
    </source>
</evidence>
<dbReference type="AlphaFoldDB" id="A0A328B2I8"/>
<reference evidence="4" key="1">
    <citation type="submission" date="2018-05" db="EMBL/GenBank/DDBJ databases">
        <authorList>
            <person name="Li X."/>
        </authorList>
    </citation>
    <scope>NUCLEOTIDE SEQUENCE [LARGE SCALE GENOMIC DNA]</scope>
    <source>
        <strain evidence="4">HKS-05</strain>
    </source>
</reference>
<evidence type="ECO:0000259" key="2">
    <source>
        <dbReference type="PROSITE" id="PS50943"/>
    </source>
</evidence>
<accession>A0A328B2I8</accession>
<dbReference type="GO" id="GO:0003677">
    <property type="term" value="F:DNA binding"/>
    <property type="evidence" value="ECO:0007669"/>
    <property type="project" value="UniProtKB-KW"/>
</dbReference>
<feature type="domain" description="HTH cro/C1-type" evidence="2">
    <location>
        <begin position="36"/>
        <end position="90"/>
    </location>
</feature>
<dbReference type="EMBL" id="QFYP01000001">
    <property type="protein sequence ID" value="RAK61413.1"/>
    <property type="molecule type" value="Genomic_DNA"/>
</dbReference>
<dbReference type="PANTHER" id="PTHR46797">
    <property type="entry name" value="HTH-TYPE TRANSCRIPTIONAL REGULATOR"/>
    <property type="match status" value="1"/>
</dbReference>
<organism evidence="3 4">
    <name type="scientific">Phenylobacterium hankyongense</name>
    <dbReference type="NCBI Taxonomy" id="1813876"/>
    <lineage>
        <taxon>Bacteria</taxon>
        <taxon>Pseudomonadati</taxon>
        <taxon>Pseudomonadota</taxon>
        <taxon>Alphaproteobacteria</taxon>
        <taxon>Caulobacterales</taxon>
        <taxon>Caulobacteraceae</taxon>
        <taxon>Phenylobacterium</taxon>
    </lineage>
</organism>
<dbReference type="InterPro" id="IPR010982">
    <property type="entry name" value="Lambda_DNA-bd_dom_sf"/>
</dbReference>
<dbReference type="Gene3D" id="1.10.260.40">
    <property type="entry name" value="lambda repressor-like DNA-binding domains"/>
    <property type="match status" value="1"/>
</dbReference>
<dbReference type="PROSITE" id="PS50943">
    <property type="entry name" value="HTH_CROC1"/>
    <property type="match status" value="1"/>
</dbReference>
<evidence type="ECO:0000313" key="3">
    <source>
        <dbReference type="EMBL" id="RAK61413.1"/>
    </source>
</evidence>
<dbReference type="InterPro" id="IPR001387">
    <property type="entry name" value="Cro/C1-type_HTH"/>
</dbReference>
<dbReference type="OrthoDB" id="7923537at2"/>
<dbReference type="Pfam" id="PF01381">
    <property type="entry name" value="HTH_3"/>
    <property type="match status" value="1"/>
</dbReference>
<dbReference type="RefSeq" id="WP_111458705.1">
    <property type="nucleotide sequence ID" value="NZ_QFYP01000001.1"/>
</dbReference>
<gene>
    <name evidence="3" type="ORF">DJ021_17190</name>
</gene>
<dbReference type="GO" id="GO:0005829">
    <property type="term" value="C:cytosol"/>
    <property type="evidence" value="ECO:0007669"/>
    <property type="project" value="TreeGrafter"/>
</dbReference>
<dbReference type="SUPFAM" id="SSF47413">
    <property type="entry name" value="lambda repressor-like DNA-binding domains"/>
    <property type="match status" value="1"/>
</dbReference>
<comment type="caution">
    <text evidence="3">The sequence shown here is derived from an EMBL/GenBank/DDBJ whole genome shotgun (WGS) entry which is preliminary data.</text>
</comment>
<name>A0A328B2I8_9CAUL</name>
<evidence type="ECO:0000313" key="4">
    <source>
        <dbReference type="Proteomes" id="UP000249842"/>
    </source>
</evidence>
<keyword evidence="1" id="KW-0238">DNA-binding</keyword>
<keyword evidence="4" id="KW-1185">Reference proteome</keyword>
<dbReference type="SMART" id="SM00530">
    <property type="entry name" value="HTH_XRE"/>
    <property type="match status" value="1"/>
</dbReference>
<dbReference type="PANTHER" id="PTHR46797:SF1">
    <property type="entry name" value="METHYLPHOSPHONATE SYNTHASE"/>
    <property type="match status" value="1"/>
</dbReference>